<dbReference type="Gene3D" id="1.10.3300.10">
    <property type="entry name" value="Jann2411-like domain"/>
    <property type="match status" value="1"/>
</dbReference>
<gene>
    <name evidence="2" type="ORF">ACFQ5X_02540</name>
</gene>
<reference evidence="3" key="1">
    <citation type="journal article" date="2019" name="Int. J. Syst. Evol. Microbiol.">
        <title>The Global Catalogue of Microorganisms (GCM) 10K type strain sequencing project: providing services to taxonomists for standard genome sequencing and annotation.</title>
        <authorList>
            <consortium name="The Broad Institute Genomics Platform"/>
            <consortium name="The Broad Institute Genome Sequencing Center for Infectious Disease"/>
            <person name="Wu L."/>
            <person name="Ma J."/>
        </authorList>
    </citation>
    <scope>NUCLEOTIDE SEQUENCE [LARGE SCALE GENOMIC DNA]</scope>
    <source>
        <strain evidence="3">CGMCC 4.7020</strain>
    </source>
</reference>
<name>A0ABW3X5N1_9ACTN</name>
<dbReference type="PANTHER" id="PTHR35525">
    <property type="entry name" value="BLL6575 PROTEIN"/>
    <property type="match status" value="1"/>
</dbReference>
<dbReference type="EMBL" id="JBHTMM010000002">
    <property type="protein sequence ID" value="MFD1304718.1"/>
    <property type="molecule type" value="Genomic_DNA"/>
</dbReference>
<proteinExistence type="predicted"/>
<dbReference type="RefSeq" id="WP_381327769.1">
    <property type="nucleotide sequence ID" value="NZ_JBHTMM010000002.1"/>
</dbReference>
<dbReference type="PANTHER" id="PTHR35525:SF3">
    <property type="entry name" value="BLL6575 PROTEIN"/>
    <property type="match status" value="1"/>
</dbReference>
<sequence length="190" mass="20181">MFDGHVVTLLDVAVSLVNVLTDGARQGRPYTAPRGDRLPGAVHDALPPAPGRAAVGPEHATYLAQTAERMREVFDAVDAGRTDRAAELVNALLRTTGARPQLDRVDGEPWQVHFHGADDSLSVGWSAGCATALALAIGSDLAGRLGVCAAPRCDRVYVDNSRNAVRHFCSDACRGRVKAAAFRSRRAAQD</sequence>
<dbReference type="Proteomes" id="UP001597058">
    <property type="component" value="Unassembled WGS sequence"/>
</dbReference>
<feature type="domain" description="Zinc finger CGNR" evidence="1">
    <location>
        <begin position="144"/>
        <end position="186"/>
    </location>
</feature>
<organism evidence="2 3">
    <name type="scientific">Streptomyces kaempferi</name>
    <dbReference type="NCBI Taxonomy" id="333725"/>
    <lineage>
        <taxon>Bacteria</taxon>
        <taxon>Bacillati</taxon>
        <taxon>Actinomycetota</taxon>
        <taxon>Actinomycetes</taxon>
        <taxon>Kitasatosporales</taxon>
        <taxon>Streptomycetaceae</taxon>
        <taxon>Streptomyces</taxon>
    </lineage>
</organism>
<dbReference type="SUPFAM" id="SSF160904">
    <property type="entry name" value="Jann2411-like"/>
    <property type="match status" value="1"/>
</dbReference>
<dbReference type="InterPro" id="IPR023286">
    <property type="entry name" value="ABATE_dom_sf"/>
</dbReference>
<dbReference type="Pfam" id="PF11706">
    <property type="entry name" value="zf-CGNR"/>
    <property type="match status" value="1"/>
</dbReference>
<evidence type="ECO:0000313" key="2">
    <source>
        <dbReference type="EMBL" id="MFD1304718.1"/>
    </source>
</evidence>
<keyword evidence="3" id="KW-1185">Reference proteome</keyword>
<protein>
    <submittedName>
        <fullName evidence="2">CGNR zinc finger domain-containing protein</fullName>
    </submittedName>
</protein>
<comment type="caution">
    <text evidence="2">The sequence shown here is derived from an EMBL/GenBank/DDBJ whole genome shotgun (WGS) entry which is preliminary data.</text>
</comment>
<dbReference type="InterPro" id="IPR021005">
    <property type="entry name" value="Znf_CGNR"/>
</dbReference>
<accession>A0ABW3X5N1</accession>
<dbReference type="InterPro" id="IPR010852">
    <property type="entry name" value="ABATE"/>
</dbReference>
<evidence type="ECO:0000313" key="3">
    <source>
        <dbReference type="Proteomes" id="UP001597058"/>
    </source>
</evidence>
<evidence type="ECO:0000259" key="1">
    <source>
        <dbReference type="Pfam" id="PF11706"/>
    </source>
</evidence>